<accession>A0A1F4TKX2</accession>
<dbReference type="AlphaFoldDB" id="A0A1F4TKX2"/>
<evidence type="ECO:0000313" key="2">
    <source>
        <dbReference type="Proteomes" id="UP000177309"/>
    </source>
</evidence>
<name>A0A1F4TKX2_UNCSA</name>
<evidence type="ECO:0000313" key="1">
    <source>
        <dbReference type="EMBL" id="OGC32703.1"/>
    </source>
</evidence>
<dbReference type="Proteomes" id="UP000177309">
    <property type="component" value="Unassembled WGS sequence"/>
</dbReference>
<protein>
    <submittedName>
        <fullName evidence="1">Uncharacterized protein</fullName>
    </submittedName>
</protein>
<gene>
    <name evidence="1" type="ORF">A2462_04075</name>
</gene>
<dbReference type="EMBL" id="MEUI01000047">
    <property type="protein sequence ID" value="OGC32703.1"/>
    <property type="molecule type" value="Genomic_DNA"/>
</dbReference>
<proteinExistence type="predicted"/>
<sequence>MSSVANTEMFAVGRVKRNYYRNFELLSKCFLTRVATITLGWLYFLVSGKEFDLETSRDLAKLFVNREKMTHVEGALERVRALPPGTCMRALFFHGGVTPSIYDVPKESIIPLAEENLASLHQQDVEVLAGMIKRKAKIELVQRTVAKRWDTFSLAEKVRFISLFHSVGRYDFVINYLAGQRTYTEAIGHHVRSGVIQSFVETLFVLTCSDGYVENRSVDEIVEIMSGITANLPGSELEGITNRNTLWSALLDYSEGDLRRKLGHAVLKKIYC</sequence>
<comment type="caution">
    <text evidence="1">The sequence shown here is derived from an EMBL/GenBank/DDBJ whole genome shotgun (WGS) entry which is preliminary data.</text>
</comment>
<organism evidence="1 2">
    <name type="scientific">candidate division WOR-1 bacterium RIFOXYC2_FULL_41_25</name>
    <dbReference type="NCBI Taxonomy" id="1802586"/>
    <lineage>
        <taxon>Bacteria</taxon>
        <taxon>Bacillati</taxon>
        <taxon>Saganbacteria</taxon>
    </lineage>
</organism>
<reference evidence="1 2" key="1">
    <citation type="journal article" date="2016" name="Nat. Commun.">
        <title>Thousands of microbial genomes shed light on interconnected biogeochemical processes in an aquifer system.</title>
        <authorList>
            <person name="Anantharaman K."/>
            <person name="Brown C.T."/>
            <person name="Hug L.A."/>
            <person name="Sharon I."/>
            <person name="Castelle C.J."/>
            <person name="Probst A.J."/>
            <person name="Thomas B.C."/>
            <person name="Singh A."/>
            <person name="Wilkins M.J."/>
            <person name="Karaoz U."/>
            <person name="Brodie E.L."/>
            <person name="Williams K.H."/>
            <person name="Hubbard S.S."/>
            <person name="Banfield J.F."/>
        </authorList>
    </citation>
    <scope>NUCLEOTIDE SEQUENCE [LARGE SCALE GENOMIC DNA]</scope>
</reference>